<dbReference type="Gene3D" id="1.10.260.40">
    <property type="entry name" value="lambda repressor-like DNA-binding domains"/>
    <property type="match status" value="1"/>
</dbReference>
<dbReference type="GO" id="GO:0003677">
    <property type="term" value="F:DNA binding"/>
    <property type="evidence" value="ECO:0007669"/>
    <property type="project" value="InterPro"/>
</dbReference>
<dbReference type="SUPFAM" id="SSF48452">
    <property type="entry name" value="TPR-like"/>
    <property type="match status" value="1"/>
</dbReference>
<evidence type="ECO:0000259" key="1">
    <source>
        <dbReference type="PROSITE" id="PS50943"/>
    </source>
</evidence>
<evidence type="ECO:0000313" key="3">
    <source>
        <dbReference type="Proteomes" id="UP000468735"/>
    </source>
</evidence>
<organism evidence="2 3">
    <name type="scientific">Actinomadura rudentiformis</name>
    <dbReference type="NCBI Taxonomy" id="359158"/>
    <lineage>
        <taxon>Bacteria</taxon>
        <taxon>Bacillati</taxon>
        <taxon>Actinomycetota</taxon>
        <taxon>Actinomycetes</taxon>
        <taxon>Streptosporangiales</taxon>
        <taxon>Thermomonosporaceae</taxon>
        <taxon>Actinomadura</taxon>
    </lineage>
</organism>
<name>A0A6H9YG94_9ACTN</name>
<evidence type="ECO:0000313" key="2">
    <source>
        <dbReference type="EMBL" id="KAB2339209.1"/>
    </source>
</evidence>
<dbReference type="PROSITE" id="PS50943">
    <property type="entry name" value="HTH_CROC1"/>
    <property type="match status" value="1"/>
</dbReference>
<dbReference type="OrthoDB" id="3504495at2"/>
<proteinExistence type="predicted"/>
<protein>
    <submittedName>
        <fullName evidence="2">Helix-turn-helix transcriptional regulator</fullName>
    </submittedName>
</protein>
<feature type="domain" description="HTH cro/C1-type" evidence="1">
    <location>
        <begin position="11"/>
        <end position="66"/>
    </location>
</feature>
<dbReference type="Proteomes" id="UP000468735">
    <property type="component" value="Unassembled WGS sequence"/>
</dbReference>
<sequence>MSESREIGRRVAYWRERRGMSRKHFADLVGRSVSWVEKVEQGERLLVRIPTLEQVADVLQIDWRVLVDDAEAERAQRLPDAMEVLAIKAALGRYDSLSVPAVREEPPDLDRLQGQVTYLLEAFLASDVSTVGRTLPGLLVEGQRAVVAFAGTSQNRAASSLVTILKIASSTLHKFGASDLAWLAADRAVAAAVLANDPMSLARGVRCAGRALMSVGLPRQAMLLLTNAADRLEQGIEDMSPDLVSLIGMVWLAAEIAAARDGDAEAALVMHRKAEAIARRLGPEYDDRMTAFGLTNVALHRVSALVRLGDGRTALDYAVTVDPNALARLPRERRVNYLLDLAVAHQQCGSTEEAVGALWQADATAPQEVRRRPVVRDLIAELWEAKDDLQSASCLRRLAGNAGLSV</sequence>
<dbReference type="InterPro" id="IPR001387">
    <property type="entry name" value="Cro/C1-type_HTH"/>
</dbReference>
<dbReference type="RefSeq" id="WP_151571227.1">
    <property type="nucleotide sequence ID" value="NZ_WBMT01000037.1"/>
</dbReference>
<keyword evidence="3" id="KW-1185">Reference proteome</keyword>
<dbReference type="InterPro" id="IPR010982">
    <property type="entry name" value="Lambda_DNA-bd_dom_sf"/>
</dbReference>
<comment type="caution">
    <text evidence="2">The sequence shown here is derived from an EMBL/GenBank/DDBJ whole genome shotgun (WGS) entry which is preliminary data.</text>
</comment>
<dbReference type="AlphaFoldDB" id="A0A6H9YG94"/>
<dbReference type="SMART" id="SM00530">
    <property type="entry name" value="HTH_XRE"/>
    <property type="match status" value="1"/>
</dbReference>
<dbReference type="InterPro" id="IPR011990">
    <property type="entry name" value="TPR-like_helical_dom_sf"/>
</dbReference>
<dbReference type="Pfam" id="PF13560">
    <property type="entry name" value="HTH_31"/>
    <property type="match status" value="1"/>
</dbReference>
<gene>
    <name evidence="2" type="ORF">F8566_48880</name>
</gene>
<dbReference type="EMBL" id="WBMT01000037">
    <property type="protein sequence ID" value="KAB2339209.1"/>
    <property type="molecule type" value="Genomic_DNA"/>
</dbReference>
<accession>A0A6H9YG94</accession>
<dbReference type="CDD" id="cd00093">
    <property type="entry name" value="HTH_XRE"/>
    <property type="match status" value="1"/>
</dbReference>
<dbReference type="SUPFAM" id="SSF47413">
    <property type="entry name" value="lambda repressor-like DNA-binding domains"/>
    <property type="match status" value="1"/>
</dbReference>
<reference evidence="2 3" key="1">
    <citation type="submission" date="2019-09" db="EMBL/GenBank/DDBJ databases">
        <title>Actinomadura physcomitrii sp. nov., a novel actinomycete isolated from moss [Physcomitrium sphaericum (Ludw) Fuernr].</title>
        <authorList>
            <person name="Zhuang X."/>
            <person name="Liu C."/>
        </authorList>
    </citation>
    <scope>NUCLEOTIDE SEQUENCE [LARGE SCALE GENOMIC DNA]</scope>
    <source>
        <strain evidence="2 3">HMC1</strain>
    </source>
</reference>